<organism evidence="3 4">
    <name type="scientific">Leucocoprinus leucothites</name>
    <dbReference type="NCBI Taxonomy" id="201217"/>
    <lineage>
        <taxon>Eukaryota</taxon>
        <taxon>Fungi</taxon>
        <taxon>Dikarya</taxon>
        <taxon>Basidiomycota</taxon>
        <taxon>Agaricomycotina</taxon>
        <taxon>Agaricomycetes</taxon>
        <taxon>Agaricomycetidae</taxon>
        <taxon>Agaricales</taxon>
        <taxon>Agaricineae</taxon>
        <taxon>Agaricaceae</taxon>
        <taxon>Leucocoprinus</taxon>
    </lineage>
</organism>
<dbReference type="Proteomes" id="UP000559027">
    <property type="component" value="Unassembled WGS sequence"/>
</dbReference>
<dbReference type="PANTHER" id="PTHR40465:SF1">
    <property type="entry name" value="DUF6534 DOMAIN-CONTAINING PROTEIN"/>
    <property type="match status" value="1"/>
</dbReference>
<keyword evidence="1" id="KW-0472">Membrane</keyword>
<keyword evidence="1" id="KW-1133">Transmembrane helix</keyword>
<dbReference type="PANTHER" id="PTHR40465">
    <property type="entry name" value="CHROMOSOME 1, WHOLE GENOME SHOTGUN SEQUENCE"/>
    <property type="match status" value="1"/>
</dbReference>
<dbReference type="OrthoDB" id="2738831at2759"/>
<dbReference type="Pfam" id="PF20152">
    <property type="entry name" value="DUF6534"/>
    <property type="match status" value="1"/>
</dbReference>
<keyword evidence="4" id="KW-1185">Reference proteome</keyword>
<proteinExistence type="predicted"/>
<evidence type="ECO:0000259" key="2">
    <source>
        <dbReference type="Pfam" id="PF20152"/>
    </source>
</evidence>
<protein>
    <recommendedName>
        <fullName evidence="2">DUF6534 domain-containing protein</fullName>
    </recommendedName>
</protein>
<gene>
    <name evidence="3" type="ORF">D9756_004772</name>
</gene>
<dbReference type="AlphaFoldDB" id="A0A8H5G9N4"/>
<name>A0A8H5G9N4_9AGAR</name>
<accession>A0A8H5G9N4</accession>
<keyword evidence="1" id="KW-0812">Transmembrane</keyword>
<evidence type="ECO:0000313" key="3">
    <source>
        <dbReference type="EMBL" id="KAF5360791.1"/>
    </source>
</evidence>
<feature type="transmembrane region" description="Helical" evidence="1">
    <location>
        <begin position="259"/>
        <end position="285"/>
    </location>
</feature>
<dbReference type="EMBL" id="JAACJO010000003">
    <property type="protein sequence ID" value="KAF5360791.1"/>
    <property type="molecule type" value="Genomic_DNA"/>
</dbReference>
<sequence length="296" mass="32695">MAVLDATYGSIFIGLIIASVLYGVTLLQTFLYYRSYPKDSNCTKILVCSCSYYENGIAEGAKVAVVWLLDTTQLILCTVAMYWYLVQNFTNEEALRRTTWSMNLQTDCNGLIGLIVECFFARRVWIMSGNAILTLIIVRGPPPLSLPKSTSRSGPIGLCSFRARGWYVHHHFFSAVQPQVYASPVFTIEECVNLTLLAEEFFAKMTLRFLLVENTRFFKLIWVTSAGLGSAAAADVIIACALCYYLLKSRTGFSSTDSLIATLIAYSLTTGLITSVLALICVVTVGTAFEDDSPQC</sequence>
<feature type="transmembrane region" description="Helical" evidence="1">
    <location>
        <begin position="64"/>
        <end position="85"/>
    </location>
</feature>
<evidence type="ECO:0000256" key="1">
    <source>
        <dbReference type="SAM" id="Phobius"/>
    </source>
</evidence>
<reference evidence="3 4" key="1">
    <citation type="journal article" date="2020" name="ISME J.">
        <title>Uncovering the hidden diversity of litter-decomposition mechanisms in mushroom-forming fungi.</title>
        <authorList>
            <person name="Floudas D."/>
            <person name="Bentzer J."/>
            <person name="Ahren D."/>
            <person name="Johansson T."/>
            <person name="Persson P."/>
            <person name="Tunlid A."/>
        </authorList>
    </citation>
    <scope>NUCLEOTIDE SEQUENCE [LARGE SCALE GENOMIC DNA]</scope>
    <source>
        <strain evidence="3 4">CBS 146.42</strain>
    </source>
</reference>
<comment type="caution">
    <text evidence="3">The sequence shown here is derived from an EMBL/GenBank/DDBJ whole genome shotgun (WGS) entry which is preliminary data.</text>
</comment>
<feature type="transmembrane region" description="Helical" evidence="1">
    <location>
        <begin position="6"/>
        <end position="33"/>
    </location>
</feature>
<feature type="transmembrane region" description="Helical" evidence="1">
    <location>
        <begin position="220"/>
        <end position="247"/>
    </location>
</feature>
<dbReference type="InterPro" id="IPR045339">
    <property type="entry name" value="DUF6534"/>
</dbReference>
<evidence type="ECO:0000313" key="4">
    <source>
        <dbReference type="Proteomes" id="UP000559027"/>
    </source>
</evidence>
<feature type="domain" description="DUF6534" evidence="2">
    <location>
        <begin position="231"/>
        <end position="284"/>
    </location>
</feature>